<evidence type="ECO:0000259" key="8">
    <source>
        <dbReference type="Pfam" id="PF01636"/>
    </source>
</evidence>
<evidence type="ECO:0000256" key="7">
    <source>
        <dbReference type="ARBA" id="ARBA00022840"/>
    </source>
</evidence>
<proteinExistence type="inferred from homology"/>
<evidence type="ECO:0000256" key="3">
    <source>
        <dbReference type="ARBA" id="ARBA00012128"/>
    </source>
</evidence>
<comment type="subunit">
    <text evidence="2">Homodimer.</text>
</comment>
<keyword evidence="4" id="KW-0808">Transferase</keyword>
<dbReference type="Pfam" id="PF01636">
    <property type="entry name" value="APH"/>
    <property type="match status" value="1"/>
</dbReference>
<dbReference type="Gene3D" id="3.30.200.20">
    <property type="entry name" value="Phosphorylase Kinase, domain 1"/>
    <property type="match status" value="1"/>
</dbReference>
<dbReference type="RefSeq" id="WP_097154765.1">
    <property type="nucleotide sequence ID" value="NZ_OBEL01000004.1"/>
</dbReference>
<dbReference type="GO" id="GO:0005524">
    <property type="term" value="F:ATP binding"/>
    <property type="evidence" value="ECO:0007669"/>
    <property type="project" value="UniProtKB-KW"/>
</dbReference>
<dbReference type="NCBIfam" id="TIGR01767">
    <property type="entry name" value="MTRK"/>
    <property type="match status" value="1"/>
</dbReference>
<dbReference type="EMBL" id="OBEL01000004">
    <property type="protein sequence ID" value="SNZ20417.1"/>
    <property type="molecule type" value="Genomic_DNA"/>
</dbReference>
<dbReference type="Proteomes" id="UP000219439">
    <property type="component" value="Unassembled WGS sequence"/>
</dbReference>
<keyword evidence="5" id="KW-0547">Nucleotide-binding</keyword>
<dbReference type="InterPro" id="IPR009212">
    <property type="entry name" value="Methylthioribose_kinase"/>
</dbReference>
<dbReference type="PIRSF" id="PIRSF031134">
    <property type="entry name" value="MTRK"/>
    <property type="match status" value="1"/>
</dbReference>
<comment type="similarity">
    <text evidence="1">Belongs to the methylthioribose kinase family.</text>
</comment>
<reference evidence="9 10" key="1">
    <citation type="submission" date="2017-09" db="EMBL/GenBank/DDBJ databases">
        <authorList>
            <person name="Ehlers B."/>
            <person name="Leendertz F.H."/>
        </authorList>
    </citation>
    <scope>NUCLEOTIDE SEQUENCE [LARGE SCALE GENOMIC DNA]</scope>
    <source>
        <strain evidence="9 10">DSM 18289</strain>
    </source>
</reference>
<dbReference type="PANTHER" id="PTHR34273">
    <property type="entry name" value="METHYLTHIORIBOSE KINASE"/>
    <property type="match status" value="1"/>
</dbReference>
<keyword evidence="10" id="KW-1185">Reference proteome</keyword>
<dbReference type="PANTHER" id="PTHR34273:SF2">
    <property type="entry name" value="METHYLTHIORIBOSE KINASE"/>
    <property type="match status" value="1"/>
</dbReference>
<sequence length="423" mass="47622">MSNSVYEALTPQTLGERLGKLDVLTEYLGTDISTWSVKEVGDGNLNLVFIVESASGSVIVKQALPYVRLVGDSWPLPLSRAFFEYHALKRQALRDPGSVPEIYHFDEEQALIIMEFLTPHIILRHDLMSATRHETLAEVLGNFVARTLFRGSDLSMNAAERKQDVALFAGNDKLCDITENLIFNDPYFDAEMNRHTTPHLDGVVSELRADMDLKVEVQHLKSIFCANAETMLHGDLHTGSVMVTPSDVKVIDPEFALYGPMGFDVGMLLANFYMAYFAQPGHIADAEGCTDYQAWILQVCEDIWQHFVSEFSHLWRTERTGILYPASLYEDQGHHLASEQALTQMLSKIWQDMLGFCGVEMHRRILGLAHIAELDTIEDETLRAQCETKALLFGRHLIKNRHALGAPADLSRLALVMEKETRA</sequence>
<dbReference type="OrthoDB" id="9777791at2"/>
<dbReference type="InterPro" id="IPR002575">
    <property type="entry name" value="Aminoglycoside_PTrfase"/>
</dbReference>
<dbReference type="Gene3D" id="3.90.1200.10">
    <property type="match status" value="1"/>
</dbReference>
<evidence type="ECO:0000256" key="2">
    <source>
        <dbReference type="ARBA" id="ARBA00011738"/>
    </source>
</evidence>
<keyword evidence="6 9" id="KW-0418">Kinase</keyword>
<dbReference type="GO" id="GO:0009086">
    <property type="term" value="P:methionine biosynthetic process"/>
    <property type="evidence" value="ECO:0007669"/>
    <property type="project" value="InterPro"/>
</dbReference>
<evidence type="ECO:0000256" key="6">
    <source>
        <dbReference type="ARBA" id="ARBA00022777"/>
    </source>
</evidence>
<dbReference type="AlphaFoldDB" id="A0A285PGM7"/>
<evidence type="ECO:0000313" key="10">
    <source>
        <dbReference type="Proteomes" id="UP000219439"/>
    </source>
</evidence>
<evidence type="ECO:0000256" key="4">
    <source>
        <dbReference type="ARBA" id="ARBA00022679"/>
    </source>
</evidence>
<dbReference type="GO" id="GO:0046522">
    <property type="term" value="F:S-methyl-5-thioribose kinase activity"/>
    <property type="evidence" value="ECO:0007669"/>
    <property type="project" value="UniProtKB-EC"/>
</dbReference>
<gene>
    <name evidence="9" type="ORF">SAMN06265368_3520</name>
</gene>
<evidence type="ECO:0000256" key="1">
    <source>
        <dbReference type="ARBA" id="ARBA00010165"/>
    </source>
</evidence>
<organism evidence="9 10">
    <name type="scientific">Cohaesibacter gelatinilyticus</name>
    <dbReference type="NCBI Taxonomy" id="372072"/>
    <lineage>
        <taxon>Bacteria</taxon>
        <taxon>Pseudomonadati</taxon>
        <taxon>Pseudomonadota</taxon>
        <taxon>Alphaproteobacteria</taxon>
        <taxon>Hyphomicrobiales</taxon>
        <taxon>Cohaesibacteraceae</taxon>
    </lineage>
</organism>
<feature type="domain" description="Aminoglycoside phosphotransferase" evidence="8">
    <location>
        <begin position="37"/>
        <end position="292"/>
    </location>
</feature>
<dbReference type="InterPro" id="IPR011009">
    <property type="entry name" value="Kinase-like_dom_sf"/>
</dbReference>
<keyword evidence="7" id="KW-0067">ATP-binding</keyword>
<evidence type="ECO:0000313" key="9">
    <source>
        <dbReference type="EMBL" id="SNZ20417.1"/>
    </source>
</evidence>
<protein>
    <recommendedName>
        <fullName evidence="3">S-methyl-5-thioribose kinase</fullName>
        <ecNumber evidence="3">2.7.1.100</ecNumber>
    </recommendedName>
</protein>
<dbReference type="EC" id="2.7.1.100" evidence="3"/>
<evidence type="ECO:0000256" key="5">
    <source>
        <dbReference type="ARBA" id="ARBA00022741"/>
    </source>
</evidence>
<accession>A0A285PGM7</accession>
<dbReference type="SUPFAM" id="SSF56112">
    <property type="entry name" value="Protein kinase-like (PK-like)"/>
    <property type="match status" value="1"/>
</dbReference>
<name>A0A285PGM7_9HYPH</name>